<feature type="transmembrane region" description="Helical" evidence="4">
    <location>
        <begin position="850"/>
        <end position="872"/>
    </location>
</feature>
<dbReference type="InterPro" id="IPR052378">
    <property type="entry name" value="NosR_regulator"/>
</dbReference>
<dbReference type="InterPro" id="IPR007329">
    <property type="entry name" value="FMN-bd"/>
</dbReference>
<dbReference type="Proteomes" id="UP000886689">
    <property type="component" value="Unassembled WGS sequence"/>
</dbReference>
<dbReference type="Pfam" id="PF12801">
    <property type="entry name" value="Fer4_5"/>
    <property type="match status" value="2"/>
</dbReference>
<evidence type="ECO:0000256" key="5">
    <source>
        <dbReference type="SAM" id="SignalP"/>
    </source>
</evidence>
<dbReference type="SMART" id="SM00900">
    <property type="entry name" value="FMN_bind"/>
    <property type="match status" value="1"/>
</dbReference>
<dbReference type="PANTHER" id="PTHR30224:SF4">
    <property type="entry name" value="ELECTRON TRANSPORT PROTEIN YCCM-RELATED"/>
    <property type="match status" value="1"/>
</dbReference>
<feature type="transmembrane region" description="Helical" evidence="4">
    <location>
        <begin position="771"/>
        <end position="790"/>
    </location>
</feature>
<dbReference type="Pfam" id="PF04205">
    <property type="entry name" value="FMN_bind"/>
    <property type="match status" value="1"/>
</dbReference>
<gene>
    <name evidence="7" type="ORF">IPL58_06975</name>
</gene>
<dbReference type="EMBL" id="JADJUC010000005">
    <property type="protein sequence ID" value="MBK8523875.1"/>
    <property type="molecule type" value="Genomic_DNA"/>
</dbReference>
<sequence>MSSSSLFFRLPALLVAVLASLLFIVAPALAAPASLAYEASLPAELVSDPDLCKHVACGSVLPGAERFSPRKGRPSYVEAYASEDGRERLLGYVFLSTDIVDIPAYSGKPIVTLIGMDAKGVITGVRVLKHSEPILLLGIPEEKLVAFVNQYLGKVVGSKIEVGKGHAGDDVIGLDAISGATVTVIAENQVIMRSAMIVARQVGILKSPERPPVSYTDVPPTVDWAALHKEGGVERLTVRADEVGLPPDANKPYIDIWFGYLNAPTIGKAILGEHSYRRLMEELKPDEHAVFLIADGIESFKGSGFVRGGIFDRVQVAQDLDNYTFRDLDYQNLYSVNVPGRPDYRESAVFIIRDAGFAPAYPWNLVFLANKLDKVTGNKEFVNFSREFWLPDRYIVGGRPHYERPLAAWEKVWRARALEIGLFALLLVVAGVVYAIRDRLVRSASHKDKWPVSGPKYALWGFSIFFAGFYLMAQPSITQVLTWFHSILFKWEWELFLSDPFIFLFWVFIIITVFFWGRGMFCGWLCPYGALTEMSHRIAGHLGLKRFQRQLPTKLHDKLKWTKYWIFVGLLGVSFYSMSLAEVLAEIEPFKTTFLVGVWNRSWPFVVFWVVVFAACLIVERFFCKYLCPLGAALAIPSTFRWWGLKRKDECGPCKACQSGCESLAIDEQGRIDQRECMLCLDCMVLYYDDHACPPLSKERKQRTRANLPMTPIAGDGYFIPIKPVAISAEPAFVPTAPIAAARAEGLFARLYGELKDHLLPWNRQLRKQPLFLQAAGVALAVLVTWVLLLGAAGKLGPGVILGWWLAWSAYEVITRMGCKPFVKDGPWWENNFRPASWADMVAYVGFKNLLIGAAFMLFLKGVGALALLQGIPELRWLY</sequence>
<feature type="transmembrane region" description="Helical" evidence="4">
    <location>
        <begin position="497"/>
        <end position="516"/>
    </location>
</feature>
<dbReference type="GO" id="GO:0005886">
    <property type="term" value="C:plasma membrane"/>
    <property type="evidence" value="ECO:0007669"/>
    <property type="project" value="UniProtKB-SubCell"/>
</dbReference>
<evidence type="ECO:0000256" key="3">
    <source>
        <dbReference type="ARBA" id="ARBA00023136"/>
    </source>
</evidence>
<reference evidence="7" key="1">
    <citation type="submission" date="2020-10" db="EMBL/GenBank/DDBJ databases">
        <title>Connecting structure to function with the recovery of over 1000 high-quality activated sludge metagenome-assembled genomes encoding full-length rRNA genes using long-read sequencing.</title>
        <authorList>
            <person name="Singleton C.M."/>
            <person name="Petriglieri F."/>
            <person name="Kristensen J.M."/>
            <person name="Kirkegaard R.H."/>
            <person name="Michaelsen T.Y."/>
            <person name="Andersen M.H."/>
            <person name="Karst S.M."/>
            <person name="Dueholm M.S."/>
            <person name="Nielsen P.H."/>
            <person name="Albertsen M."/>
        </authorList>
    </citation>
    <scope>NUCLEOTIDE SEQUENCE</scope>
    <source>
        <strain evidence="7">Hirt_18-Q3-R61-65_BATAC.395</strain>
    </source>
</reference>
<accession>A0A9D7PQ95</accession>
<feature type="transmembrane region" description="Helical" evidence="4">
    <location>
        <begin position="605"/>
        <end position="624"/>
    </location>
</feature>
<dbReference type="AlphaFoldDB" id="A0A9D7PQ95"/>
<evidence type="ECO:0000313" key="7">
    <source>
        <dbReference type="EMBL" id="MBK8523875.1"/>
    </source>
</evidence>
<evidence type="ECO:0000256" key="1">
    <source>
        <dbReference type="ARBA" id="ARBA00004236"/>
    </source>
</evidence>
<dbReference type="InterPro" id="IPR017896">
    <property type="entry name" value="4Fe4S_Fe-S-bd"/>
</dbReference>
<proteinExistence type="predicted"/>
<dbReference type="SUPFAM" id="SSF54862">
    <property type="entry name" value="4Fe-4S ferredoxins"/>
    <property type="match status" value="1"/>
</dbReference>
<dbReference type="GO" id="GO:0010181">
    <property type="term" value="F:FMN binding"/>
    <property type="evidence" value="ECO:0007669"/>
    <property type="project" value="InterPro"/>
</dbReference>
<comment type="caution">
    <text evidence="7">The sequence shown here is derived from an EMBL/GenBank/DDBJ whole genome shotgun (WGS) entry which is preliminary data.</text>
</comment>
<organism evidence="7 8">
    <name type="scientific">Candidatus Proximibacter danicus</name>
    <dbReference type="NCBI Taxonomy" id="2954365"/>
    <lineage>
        <taxon>Bacteria</taxon>
        <taxon>Pseudomonadati</taxon>
        <taxon>Pseudomonadota</taxon>
        <taxon>Betaproteobacteria</taxon>
        <taxon>Candidatus Proximibacter</taxon>
    </lineage>
</organism>
<evidence type="ECO:0000259" key="6">
    <source>
        <dbReference type="SMART" id="SM00900"/>
    </source>
</evidence>
<keyword evidence="4" id="KW-0812">Transmembrane</keyword>
<feature type="domain" description="FMN-binding" evidence="6">
    <location>
        <begin position="104"/>
        <end position="198"/>
    </location>
</feature>
<evidence type="ECO:0000256" key="2">
    <source>
        <dbReference type="ARBA" id="ARBA00022475"/>
    </source>
</evidence>
<keyword evidence="2" id="KW-1003">Cell membrane</keyword>
<feature type="chain" id="PRO_5038628578" evidence="5">
    <location>
        <begin position="31"/>
        <end position="879"/>
    </location>
</feature>
<feature type="transmembrane region" description="Helical" evidence="4">
    <location>
        <begin position="457"/>
        <end position="477"/>
    </location>
</feature>
<keyword evidence="5" id="KW-0732">Signal</keyword>
<keyword evidence="3 4" id="KW-0472">Membrane</keyword>
<comment type="subcellular location">
    <subcellularLocation>
        <location evidence="1">Cell membrane</location>
    </subcellularLocation>
</comment>
<evidence type="ECO:0000256" key="4">
    <source>
        <dbReference type="SAM" id="Phobius"/>
    </source>
</evidence>
<feature type="transmembrane region" description="Helical" evidence="4">
    <location>
        <begin position="564"/>
        <end position="585"/>
    </location>
</feature>
<feature type="transmembrane region" description="Helical" evidence="4">
    <location>
        <begin position="417"/>
        <end position="436"/>
    </location>
</feature>
<name>A0A9D7PQ95_9PROT</name>
<evidence type="ECO:0000313" key="8">
    <source>
        <dbReference type="Proteomes" id="UP000886689"/>
    </source>
</evidence>
<protein>
    <submittedName>
        <fullName evidence="7">4Fe-4S binding protein</fullName>
    </submittedName>
</protein>
<keyword evidence="4" id="KW-1133">Transmembrane helix</keyword>
<dbReference type="PANTHER" id="PTHR30224">
    <property type="entry name" value="ELECTRON TRANSPORT PROTEIN"/>
    <property type="match status" value="1"/>
</dbReference>
<feature type="signal peptide" evidence="5">
    <location>
        <begin position="1"/>
        <end position="30"/>
    </location>
</feature>